<name>A0ABV2KNB1_9HYPH</name>
<evidence type="ECO:0000313" key="4">
    <source>
        <dbReference type="Proteomes" id="UP001549143"/>
    </source>
</evidence>
<reference evidence="3 4" key="1">
    <citation type="submission" date="2024-06" db="EMBL/GenBank/DDBJ databases">
        <title>Genomic Encyclopedia of Type Strains, Phase IV (KMG-IV): sequencing the most valuable type-strain genomes for metagenomic binning, comparative biology and taxonomic classification.</title>
        <authorList>
            <person name="Goeker M."/>
        </authorList>
    </citation>
    <scope>NUCLEOTIDE SEQUENCE [LARGE SCALE GENOMIC DNA]</scope>
    <source>
        <strain evidence="3 4">DSM 19730</strain>
    </source>
</reference>
<evidence type="ECO:0000259" key="2">
    <source>
        <dbReference type="Pfam" id="PF20278"/>
    </source>
</evidence>
<dbReference type="InterPro" id="IPR046918">
    <property type="entry name" value="ABC-3C_CTD2"/>
</dbReference>
<evidence type="ECO:0000256" key="1">
    <source>
        <dbReference type="SAM" id="Coils"/>
    </source>
</evidence>
<proteinExistence type="predicted"/>
<dbReference type="RefSeq" id="WP_354152427.1">
    <property type="nucleotide sequence ID" value="NZ_JBEPMN010000013.1"/>
</dbReference>
<accession>A0ABV2KNB1</accession>
<feature type="domain" description="ABC-three component systems C-terminal" evidence="2">
    <location>
        <begin position="179"/>
        <end position="503"/>
    </location>
</feature>
<gene>
    <name evidence="3" type="ORF">ABID44_002924</name>
</gene>
<sequence>AENRLRVFMLDRPFHRSIHLMPLSRKPGPPQFDVSTATLNRLAAYLTIKACAGDAQRSFRHLHCGVVTRIDAPDAAPVVAPFWLDCAGETVAADAVVVRRGPQREVVRAPFAPHLGSFDVTHREWLARHGEATLVPKLSGPARSLFREAARSANILAPRLQRQAANQLPISVQLLREATNIRWSGAVPAEQLIRSWSEQRPFEVILPDGPEALGAVAGAVLRVACHSSNCRLHAAPGLWSQLVRELSLESPHAEGMAMPAIAAGNPGGAAQNPVALPPEILARRIHRSLDSWLLGRLDAHLQPFFASNADPGRPINVKIAQDLRAAMTATWAIWHASFTDDPALLNHFLRLMICAVDEDEHRDAAQILVGPSKWPVILRGTAVALAIAAAWDATSPKSARPGNLVRLRDGDSEWAGHGCAADMINGDEMSLCAASFMWQTQFVILVVKSGIEVSRIAERPFAQIDTDQPGLSDTDGSGPVIMSISRDFIEAAAAGLAELRALLAAVEAQHFEALEKTIMKGAA</sequence>
<keyword evidence="1" id="KW-0175">Coiled coil</keyword>
<evidence type="ECO:0000313" key="3">
    <source>
        <dbReference type="EMBL" id="MET3662576.1"/>
    </source>
</evidence>
<dbReference type="Proteomes" id="UP001549143">
    <property type="component" value="Unassembled WGS sequence"/>
</dbReference>
<dbReference type="Pfam" id="PF20278">
    <property type="entry name" value="CTD2"/>
    <property type="match status" value="1"/>
</dbReference>
<keyword evidence="4" id="KW-1185">Reference proteome</keyword>
<protein>
    <recommendedName>
        <fullName evidence="2">ABC-three component systems C-terminal domain-containing protein</fullName>
    </recommendedName>
</protein>
<dbReference type="EMBL" id="JBEPMN010000013">
    <property type="protein sequence ID" value="MET3662576.1"/>
    <property type="molecule type" value="Genomic_DNA"/>
</dbReference>
<feature type="coiled-coil region" evidence="1">
    <location>
        <begin position="489"/>
        <end position="516"/>
    </location>
</feature>
<feature type="non-terminal residue" evidence="3">
    <location>
        <position position="1"/>
    </location>
</feature>
<organism evidence="3 4">
    <name type="scientific">Aquamicrobium ahrensii</name>
    <dbReference type="NCBI Taxonomy" id="469551"/>
    <lineage>
        <taxon>Bacteria</taxon>
        <taxon>Pseudomonadati</taxon>
        <taxon>Pseudomonadota</taxon>
        <taxon>Alphaproteobacteria</taxon>
        <taxon>Hyphomicrobiales</taxon>
        <taxon>Phyllobacteriaceae</taxon>
        <taxon>Aquamicrobium</taxon>
    </lineage>
</organism>
<comment type="caution">
    <text evidence="3">The sequence shown here is derived from an EMBL/GenBank/DDBJ whole genome shotgun (WGS) entry which is preliminary data.</text>
</comment>